<dbReference type="GO" id="GO:0003676">
    <property type="term" value="F:nucleic acid binding"/>
    <property type="evidence" value="ECO:0007669"/>
    <property type="project" value="InterPro"/>
</dbReference>
<dbReference type="PANTHER" id="PTHR12131:SF1">
    <property type="entry name" value="ATP-DEPENDENT RNA HELICASE SUPV3L1, MITOCHONDRIAL-RELATED"/>
    <property type="match status" value="1"/>
</dbReference>
<gene>
    <name evidence="8" type="ORF">UFOPK3427_01856</name>
    <name evidence="9" type="ORF">UFOPK4112_01406</name>
</gene>
<dbReference type="SMART" id="SM00490">
    <property type="entry name" value="HELICc"/>
    <property type="match status" value="1"/>
</dbReference>
<dbReference type="Gene3D" id="3.40.50.300">
    <property type="entry name" value="P-loop containing nucleotide triphosphate hydrolases"/>
    <property type="match status" value="2"/>
</dbReference>
<dbReference type="InterPro" id="IPR012961">
    <property type="entry name" value="Ski2/MTR4_C"/>
</dbReference>
<dbReference type="SMART" id="SM00487">
    <property type="entry name" value="DEXDc"/>
    <property type="match status" value="1"/>
</dbReference>
<name>A0A6J7ELC6_9ZZZZ</name>
<feature type="region of interest" description="Disordered" evidence="5">
    <location>
        <begin position="575"/>
        <end position="604"/>
    </location>
</feature>
<evidence type="ECO:0000256" key="5">
    <source>
        <dbReference type="SAM" id="MobiDB-lite"/>
    </source>
</evidence>
<dbReference type="CDD" id="cd18795">
    <property type="entry name" value="SF2_C_Ski2"/>
    <property type="match status" value="1"/>
</dbReference>
<feature type="region of interest" description="Disordered" evidence="5">
    <location>
        <begin position="234"/>
        <end position="265"/>
    </location>
</feature>
<dbReference type="GO" id="GO:0055087">
    <property type="term" value="C:Ski complex"/>
    <property type="evidence" value="ECO:0007669"/>
    <property type="project" value="TreeGrafter"/>
</dbReference>
<reference evidence="8" key="1">
    <citation type="submission" date="2020-05" db="EMBL/GenBank/DDBJ databases">
        <authorList>
            <person name="Chiriac C."/>
            <person name="Salcher M."/>
            <person name="Ghai R."/>
            <person name="Kavagutti S V."/>
        </authorList>
    </citation>
    <scope>NUCLEOTIDE SEQUENCE</scope>
</reference>
<evidence type="ECO:0000313" key="9">
    <source>
        <dbReference type="EMBL" id="CAB5028477.1"/>
    </source>
</evidence>
<dbReference type="PROSITE" id="PS51192">
    <property type="entry name" value="HELICASE_ATP_BIND_1"/>
    <property type="match status" value="1"/>
</dbReference>
<organism evidence="8">
    <name type="scientific">freshwater metagenome</name>
    <dbReference type="NCBI Taxonomy" id="449393"/>
    <lineage>
        <taxon>unclassified sequences</taxon>
        <taxon>metagenomes</taxon>
        <taxon>ecological metagenomes</taxon>
    </lineage>
</organism>
<dbReference type="Gene3D" id="1.10.3380.30">
    <property type="match status" value="1"/>
</dbReference>
<dbReference type="GO" id="GO:0070478">
    <property type="term" value="P:nuclear-transcribed mRNA catabolic process, 3'-5' exonucleolytic nonsense-mediated decay"/>
    <property type="evidence" value="ECO:0007669"/>
    <property type="project" value="TreeGrafter"/>
</dbReference>
<evidence type="ECO:0000313" key="8">
    <source>
        <dbReference type="EMBL" id="CAB4884197.1"/>
    </source>
</evidence>
<feature type="domain" description="Helicase ATP-binding" evidence="6">
    <location>
        <begin position="35"/>
        <end position="193"/>
    </location>
</feature>
<evidence type="ECO:0000256" key="2">
    <source>
        <dbReference type="ARBA" id="ARBA00022801"/>
    </source>
</evidence>
<feature type="domain" description="Helicase C-terminal" evidence="7">
    <location>
        <begin position="274"/>
        <end position="461"/>
    </location>
</feature>
<dbReference type="GO" id="GO:0016787">
    <property type="term" value="F:hydrolase activity"/>
    <property type="evidence" value="ECO:0007669"/>
    <property type="project" value="UniProtKB-KW"/>
</dbReference>
<dbReference type="SUPFAM" id="SSF52540">
    <property type="entry name" value="P-loop containing nucleoside triphosphate hydrolases"/>
    <property type="match status" value="1"/>
</dbReference>
<dbReference type="EMBL" id="CAFBLT010000004">
    <property type="protein sequence ID" value="CAB4884197.1"/>
    <property type="molecule type" value="Genomic_DNA"/>
</dbReference>
<dbReference type="Pfam" id="PF00271">
    <property type="entry name" value="Helicase_C"/>
    <property type="match status" value="1"/>
</dbReference>
<sequence>MTDAERSSDPTPNPHRRSFIDSTDFALDEFQLDALDSIDANRNVVVSAPTGSGKTLIAAYGIAGALRDSLKAFYTTPLKALSNQKFAELVAEHGEHKVGLLTGDTAIRPHAAIVVMTTEVLRNMLLTKSSLLGGLGVVVLDEVHFIQDPYRGGVWEEVVILTPKEIQFICLSATVSNASTLGKWIESVRGPTDVIVEHRRPISLRHHVGVNPRSQQGPALIDLLKNGRVSEEGLKIDQANRRKEKTRGAPAWRGSRPSGPPLPFGSPRRSELLELLQEKSMLPAIVFIFSRAACDEAVRHTLRDGLRLVRRSERLRIRAIAEYYVEDFDDDELDALGYSQWVEGLEAGVGAHHAGLVPAFREAVEECFSQGLLGVVFATETLSLGINMPARTVVLDRFSKFGGAGRATLTSGEYAQMTGRAGRRGLDDEGHAVVAFSRETSIVEVAKVALAPPPDLHSSFRPTYNLACNLIEQFTREQALAILAQSFAQYEVDHHRQSGRRSVADSFARRLAVLEEMGYLSGWQLTEKGQQLRSLYHEADLLLSEIMRSSAFEDIDGPVLAGLLSALIFEPRRARRVPGSSPKRRSKKKGALPDRLGQGRRQSLSTRSAIIVGVSEAIHGVEEVHLVPRSRRAEPGLATAVASWARGASLQTVLDVATQDVGEIAPGDFVRVVRQVADLAEQVSNSTQDENLAQSARDVIPQLLRSVVAGGGPTVSASPRPPPP</sequence>
<evidence type="ECO:0000259" key="6">
    <source>
        <dbReference type="PROSITE" id="PS51192"/>
    </source>
</evidence>
<dbReference type="InterPro" id="IPR001650">
    <property type="entry name" value="Helicase_C-like"/>
</dbReference>
<dbReference type="InterPro" id="IPR027417">
    <property type="entry name" value="P-loop_NTPase"/>
</dbReference>
<dbReference type="GO" id="GO:0004386">
    <property type="term" value="F:helicase activity"/>
    <property type="evidence" value="ECO:0007669"/>
    <property type="project" value="UniProtKB-KW"/>
</dbReference>
<protein>
    <submittedName>
        <fullName evidence="8">Unannotated protein</fullName>
    </submittedName>
</protein>
<dbReference type="PANTHER" id="PTHR12131">
    <property type="entry name" value="ATP-DEPENDENT RNA AND DNA HELICASE"/>
    <property type="match status" value="1"/>
</dbReference>
<evidence type="ECO:0000256" key="1">
    <source>
        <dbReference type="ARBA" id="ARBA00022741"/>
    </source>
</evidence>
<dbReference type="InterPro" id="IPR014001">
    <property type="entry name" value="Helicase_ATP-bd"/>
</dbReference>
<dbReference type="Pfam" id="PF00270">
    <property type="entry name" value="DEAD"/>
    <property type="match status" value="1"/>
</dbReference>
<evidence type="ECO:0000256" key="3">
    <source>
        <dbReference type="ARBA" id="ARBA00022806"/>
    </source>
</evidence>
<dbReference type="SMART" id="SM01142">
    <property type="entry name" value="DSHCT"/>
    <property type="match status" value="1"/>
</dbReference>
<evidence type="ECO:0000259" key="7">
    <source>
        <dbReference type="PROSITE" id="PS51194"/>
    </source>
</evidence>
<keyword evidence="1" id="KW-0547">Nucleotide-binding</keyword>
<dbReference type="InterPro" id="IPR050699">
    <property type="entry name" value="RNA-DNA_Helicase"/>
</dbReference>
<keyword evidence="2" id="KW-0378">Hydrolase</keyword>
<dbReference type="Pfam" id="PF08148">
    <property type="entry name" value="DSHCT"/>
    <property type="match status" value="1"/>
</dbReference>
<evidence type="ECO:0000256" key="4">
    <source>
        <dbReference type="ARBA" id="ARBA00022840"/>
    </source>
</evidence>
<dbReference type="InterPro" id="IPR011545">
    <property type="entry name" value="DEAD/DEAH_box_helicase_dom"/>
</dbReference>
<accession>A0A6J7ELC6</accession>
<dbReference type="GO" id="GO:0005524">
    <property type="term" value="F:ATP binding"/>
    <property type="evidence" value="ECO:0007669"/>
    <property type="project" value="UniProtKB-KW"/>
</dbReference>
<keyword evidence="4" id="KW-0067">ATP-binding</keyword>
<dbReference type="PROSITE" id="PS51194">
    <property type="entry name" value="HELICASE_CTER"/>
    <property type="match status" value="1"/>
</dbReference>
<dbReference type="EMBL" id="CAFBPM010000015">
    <property type="protein sequence ID" value="CAB5028477.1"/>
    <property type="molecule type" value="Genomic_DNA"/>
</dbReference>
<keyword evidence="3" id="KW-0347">Helicase</keyword>
<dbReference type="AlphaFoldDB" id="A0A6J7ELC6"/>
<proteinExistence type="predicted"/>